<evidence type="ECO:0000313" key="7">
    <source>
        <dbReference type="Proteomes" id="UP000680656"/>
    </source>
</evidence>
<dbReference type="CDD" id="cd03257">
    <property type="entry name" value="ABC_NikE_OppD_transporters"/>
    <property type="match status" value="1"/>
</dbReference>
<protein>
    <submittedName>
        <fullName evidence="6">ABC transporter ATP-binding protein</fullName>
    </submittedName>
</protein>
<evidence type="ECO:0000256" key="3">
    <source>
        <dbReference type="ARBA" id="ARBA00022741"/>
    </source>
</evidence>
<dbReference type="SUPFAM" id="SSF52540">
    <property type="entry name" value="P-loop containing nucleoside triphosphate hydrolases"/>
    <property type="match status" value="1"/>
</dbReference>
<accession>A0A8E7AVR5</accession>
<dbReference type="RefSeq" id="WP_214419022.1">
    <property type="nucleotide sequence ID" value="NZ_CP075546.1"/>
</dbReference>
<sequence>MSDASTIITGTSLSKTYESGIFTRQSTYAVRDVDFSIQRGETYALVGESGSGKTTLGKLLIMLIHLTSGHLYYKGTQVDPKQKQELGLFRKKMQIIPQHPEDALNPRWKVSYSVLEPFRIHDDLELHGTKKERLTELLDMTGLNHEYANRYPHQLSGGELQRAVIARTLALKPEFIVCDEPTSMLDVSVQASIIHLLQSIQKKTHVALLFITHDIRIASLIGDRIGVMYQGQIVEEGEHIMTKPLHPYTRSLCGCASPRHQTNPKVVMGCPFYADCPVSEERCRTQPPLVSWGNRKIRCHFPEKLT</sequence>
<dbReference type="EMBL" id="CP075546">
    <property type="protein sequence ID" value="QVV88205.1"/>
    <property type="molecule type" value="Genomic_DNA"/>
</dbReference>
<evidence type="ECO:0000259" key="5">
    <source>
        <dbReference type="PROSITE" id="PS50893"/>
    </source>
</evidence>
<dbReference type="Pfam" id="PF00005">
    <property type="entry name" value="ABC_tran"/>
    <property type="match status" value="1"/>
</dbReference>
<dbReference type="PANTHER" id="PTHR43776:SF7">
    <property type="entry name" value="D,D-DIPEPTIDE TRANSPORT ATP-BINDING PROTEIN DDPF-RELATED"/>
    <property type="match status" value="1"/>
</dbReference>
<dbReference type="GO" id="GO:0005524">
    <property type="term" value="F:ATP binding"/>
    <property type="evidence" value="ECO:0007669"/>
    <property type="project" value="UniProtKB-KW"/>
</dbReference>
<proteinExistence type="inferred from homology"/>
<comment type="similarity">
    <text evidence="1">Belongs to the ABC transporter superfamily.</text>
</comment>
<dbReference type="InterPro" id="IPR003593">
    <property type="entry name" value="AAA+_ATPase"/>
</dbReference>
<keyword evidence="7" id="KW-1185">Reference proteome</keyword>
<keyword evidence="4 6" id="KW-0067">ATP-binding</keyword>
<dbReference type="Proteomes" id="UP000680656">
    <property type="component" value="Chromosome"/>
</dbReference>
<dbReference type="PROSITE" id="PS50893">
    <property type="entry name" value="ABC_TRANSPORTER_2"/>
    <property type="match status" value="1"/>
</dbReference>
<dbReference type="SMART" id="SM00382">
    <property type="entry name" value="AAA"/>
    <property type="match status" value="1"/>
</dbReference>
<dbReference type="InterPro" id="IPR003439">
    <property type="entry name" value="ABC_transporter-like_ATP-bd"/>
</dbReference>
<evidence type="ECO:0000313" key="6">
    <source>
        <dbReference type="EMBL" id="QVV88205.1"/>
    </source>
</evidence>
<dbReference type="AlphaFoldDB" id="A0A8E7AVR5"/>
<dbReference type="KEGG" id="mrtj:KHC33_12825"/>
<evidence type="ECO:0000256" key="1">
    <source>
        <dbReference type="ARBA" id="ARBA00005417"/>
    </source>
</evidence>
<dbReference type="PANTHER" id="PTHR43776">
    <property type="entry name" value="TRANSPORT ATP-BINDING PROTEIN"/>
    <property type="match status" value="1"/>
</dbReference>
<evidence type="ECO:0000256" key="4">
    <source>
        <dbReference type="ARBA" id="ARBA00022840"/>
    </source>
</evidence>
<dbReference type="InterPro" id="IPR027417">
    <property type="entry name" value="P-loop_NTPase"/>
</dbReference>
<dbReference type="GO" id="GO:0016887">
    <property type="term" value="F:ATP hydrolysis activity"/>
    <property type="evidence" value="ECO:0007669"/>
    <property type="project" value="InterPro"/>
</dbReference>
<keyword evidence="3" id="KW-0547">Nucleotide-binding</keyword>
<dbReference type="PROSITE" id="PS00211">
    <property type="entry name" value="ABC_TRANSPORTER_1"/>
    <property type="match status" value="1"/>
</dbReference>
<dbReference type="Gene3D" id="3.40.50.300">
    <property type="entry name" value="P-loop containing nucleotide triphosphate hydrolases"/>
    <property type="match status" value="1"/>
</dbReference>
<dbReference type="InterPro" id="IPR017871">
    <property type="entry name" value="ABC_transporter-like_CS"/>
</dbReference>
<name>A0A8E7AVR5_9EURY</name>
<organism evidence="6 7">
    <name type="scientific">Methanospirillum purgamenti</name>
    <dbReference type="NCBI Taxonomy" id="2834276"/>
    <lineage>
        <taxon>Archaea</taxon>
        <taxon>Methanobacteriati</taxon>
        <taxon>Methanobacteriota</taxon>
        <taxon>Stenosarchaea group</taxon>
        <taxon>Methanomicrobia</taxon>
        <taxon>Methanomicrobiales</taxon>
        <taxon>Methanospirillaceae</taxon>
        <taxon>Methanospirillum</taxon>
    </lineage>
</organism>
<keyword evidence="2" id="KW-0813">Transport</keyword>
<gene>
    <name evidence="6" type="ORF">KHC33_12825</name>
</gene>
<evidence type="ECO:0000256" key="2">
    <source>
        <dbReference type="ARBA" id="ARBA00022448"/>
    </source>
</evidence>
<reference evidence="6 7" key="1">
    <citation type="submission" date="2021-05" db="EMBL/GenBank/DDBJ databases">
        <title>A novel Methanospirillum isolate from a pyrite-forming mixed culture.</title>
        <authorList>
            <person name="Bunk B."/>
            <person name="Sproer C."/>
            <person name="Spring S."/>
            <person name="Pester M."/>
        </authorList>
    </citation>
    <scope>NUCLEOTIDE SEQUENCE [LARGE SCALE GENOMIC DNA]</scope>
    <source>
        <strain evidence="6 7">J.3.6.1-F.2.7.3</strain>
    </source>
</reference>
<dbReference type="InterPro" id="IPR050319">
    <property type="entry name" value="ABC_transp_ATP-bind"/>
</dbReference>
<dbReference type="GO" id="GO:0055085">
    <property type="term" value="P:transmembrane transport"/>
    <property type="evidence" value="ECO:0007669"/>
    <property type="project" value="UniProtKB-ARBA"/>
</dbReference>
<feature type="domain" description="ABC transporter" evidence="5">
    <location>
        <begin position="8"/>
        <end position="255"/>
    </location>
</feature>
<dbReference type="GeneID" id="65098083"/>